<proteinExistence type="inferred from homology"/>
<dbReference type="GO" id="GO:0009847">
    <property type="term" value="P:spore germination"/>
    <property type="evidence" value="ECO:0007669"/>
    <property type="project" value="InterPro"/>
</dbReference>
<dbReference type="GeneID" id="76998130"/>
<evidence type="ECO:0000313" key="5">
    <source>
        <dbReference type="EMBL" id="QDM45401.1"/>
    </source>
</evidence>
<comment type="similarity">
    <text evidence="1">Belongs to the GerABKA family.</text>
</comment>
<feature type="transmembrane region" description="Helical" evidence="3">
    <location>
        <begin position="345"/>
        <end position="367"/>
    </location>
</feature>
<name>A0AAP9DWC5_PANTH</name>
<dbReference type="Proteomes" id="UP000315377">
    <property type="component" value="Chromosome"/>
</dbReference>
<evidence type="ECO:0000256" key="1">
    <source>
        <dbReference type="ARBA" id="ARBA00005278"/>
    </source>
</evidence>
<dbReference type="AlphaFoldDB" id="A0AAP9DWC5"/>
<keyword evidence="3" id="KW-1133">Transmembrane helix</keyword>
<organism evidence="5 6">
    <name type="scientific">Paenibacillus thiaminolyticus</name>
    <name type="common">Bacillus thiaminolyticus</name>
    <dbReference type="NCBI Taxonomy" id="49283"/>
    <lineage>
        <taxon>Bacteria</taxon>
        <taxon>Bacillati</taxon>
        <taxon>Bacillota</taxon>
        <taxon>Bacilli</taxon>
        <taxon>Bacillales</taxon>
        <taxon>Paenibacillaceae</taxon>
        <taxon>Paenibacillus</taxon>
    </lineage>
</organism>
<dbReference type="EMBL" id="CP041405">
    <property type="protein sequence ID" value="QDM45401.1"/>
    <property type="molecule type" value="Genomic_DNA"/>
</dbReference>
<keyword evidence="7" id="KW-1185">Reference proteome</keyword>
<dbReference type="PANTHER" id="PTHR22550:SF5">
    <property type="entry name" value="LEUCINE ZIPPER PROTEIN 4"/>
    <property type="match status" value="1"/>
</dbReference>
<evidence type="ECO:0000313" key="4">
    <source>
        <dbReference type="EMBL" id="MCY9608322.1"/>
    </source>
</evidence>
<feature type="transmembrane region" description="Helical" evidence="3">
    <location>
        <begin position="12"/>
        <end position="32"/>
    </location>
</feature>
<dbReference type="InterPro" id="IPR050768">
    <property type="entry name" value="UPF0353/GerABKA_families"/>
</dbReference>
<feature type="transmembrane region" description="Helical" evidence="3">
    <location>
        <begin position="468"/>
        <end position="491"/>
    </location>
</feature>
<sequence length="549" mass="61164">MWNAIVSYFPSWEIWLQAVIGLCVPYGISLAVSKSRHPNRDQSEQEDGITDQPAQFAGDLRADMALVQNQFSHQSDVSMRAFCLGKTSQQAAVFFVNGISDKDLIETHILKSLMGDLAQMESGSEASGPPYSKTFIVEHVLAVSTVKEADTLDQAASELLRGNTVLLIEHYPGALILSTKKEITRGIEEPPSELMVRGPRLGFNESIDENSALLRQHGDNENLVLARIRVGKRIQKDLLITYISDIADPDLVREVMARIKRLDMGDIQDTGYIEQIVEDNFLSPFPQVQSTERVDRVLAALLEGRVALMLDGTPFALIVPVTFHMLLQSPEDYYERWMPATLLRILRYFAAFISMFAPSLYISFISFHQGLIPTKLALSIAETRSGVPFPALIEALIMEVALEILREAGLRLPKPIGQTIGIVGGLVIGEAAVRAGIISPIMIIVVGLTAISSFAIPQYNAGITLRMLRFAAMFFAAVFGLYGVVLFFLALCSHMVKLKSFGIPYVSPAAPYQIQDWKDFLVRAPLRWMTRRPKMLHVLDKKRKKQQEE</sequence>
<gene>
    <name evidence="5" type="ORF">FLT43_19400</name>
    <name evidence="4" type="ORF">M5W83_14330</name>
</gene>
<feature type="transmembrane region" description="Helical" evidence="3">
    <location>
        <begin position="437"/>
        <end position="456"/>
    </location>
</feature>
<dbReference type="RefSeq" id="WP_087444028.1">
    <property type="nucleotide sequence ID" value="NZ_CABMNB010000039.1"/>
</dbReference>
<dbReference type="PANTHER" id="PTHR22550">
    <property type="entry name" value="SPORE GERMINATION PROTEIN"/>
    <property type="match status" value="1"/>
</dbReference>
<protein>
    <submittedName>
        <fullName evidence="5">Spore germination protein</fullName>
    </submittedName>
</protein>
<evidence type="ECO:0000313" key="7">
    <source>
        <dbReference type="Proteomes" id="UP001209276"/>
    </source>
</evidence>
<keyword evidence="2 3" id="KW-0472">Membrane</keyword>
<keyword evidence="3" id="KW-0812">Transmembrane</keyword>
<reference evidence="4 7" key="2">
    <citation type="submission" date="2022-05" db="EMBL/GenBank/DDBJ databases">
        <title>Genome Sequencing of Bee-Associated Microbes.</title>
        <authorList>
            <person name="Dunlap C."/>
        </authorList>
    </citation>
    <scope>NUCLEOTIDE SEQUENCE [LARGE SCALE GENOMIC DNA]</scope>
    <source>
        <strain evidence="4 7">NRRL B-14613</strain>
    </source>
</reference>
<reference evidence="5 6" key="1">
    <citation type="submission" date="2019-07" db="EMBL/GenBank/DDBJ databases">
        <title>Paenibacillus thiaminolyticus NRRL B-4156.</title>
        <authorList>
            <person name="Hehnly C."/>
            <person name="Zhang L."/>
        </authorList>
    </citation>
    <scope>NUCLEOTIDE SEQUENCE [LARGE SCALE GENOMIC DNA]</scope>
    <source>
        <strain evidence="5 6">NRRL B-4156</strain>
    </source>
</reference>
<dbReference type="GO" id="GO:0016020">
    <property type="term" value="C:membrane"/>
    <property type="evidence" value="ECO:0007669"/>
    <property type="project" value="InterPro"/>
</dbReference>
<dbReference type="Pfam" id="PF03323">
    <property type="entry name" value="GerA"/>
    <property type="match status" value="1"/>
</dbReference>
<dbReference type="EMBL" id="JAMDMM010000024">
    <property type="protein sequence ID" value="MCY9608322.1"/>
    <property type="molecule type" value="Genomic_DNA"/>
</dbReference>
<dbReference type="InterPro" id="IPR004995">
    <property type="entry name" value="Spore_Ger"/>
</dbReference>
<evidence type="ECO:0000256" key="2">
    <source>
        <dbReference type="ARBA" id="ARBA00023136"/>
    </source>
</evidence>
<dbReference type="Proteomes" id="UP001209276">
    <property type="component" value="Unassembled WGS sequence"/>
</dbReference>
<dbReference type="PIRSF" id="PIRSF005690">
    <property type="entry name" value="GerBA"/>
    <property type="match status" value="1"/>
</dbReference>
<accession>A0AAP9DWC5</accession>
<evidence type="ECO:0000256" key="3">
    <source>
        <dbReference type="SAM" id="Phobius"/>
    </source>
</evidence>
<evidence type="ECO:0000313" key="6">
    <source>
        <dbReference type="Proteomes" id="UP000315377"/>
    </source>
</evidence>